<proteinExistence type="predicted"/>
<dbReference type="Pfam" id="PF00857">
    <property type="entry name" value="Isochorismatase"/>
    <property type="match status" value="1"/>
</dbReference>
<evidence type="ECO:0000256" key="1">
    <source>
        <dbReference type="ARBA" id="ARBA00022801"/>
    </source>
</evidence>
<dbReference type="CDD" id="cd00431">
    <property type="entry name" value="cysteine_hydrolases"/>
    <property type="match status" value="1"/>
</dbReference>
<name>A0A497F611_9CREN</name>
<dbReference type="Proteomes" id="UP000269499">
    <property type="component" value="Unassembled WGS sequence"/>
</dbReference>
<protein>
    <submittedName>
        <fullName evidence="3">Cysteine hydrolase</fullName>
    </submittedName>
</protein>
<dbReference type="PRINTS" id="PR01398">
    <property type="entry name" value="ISCHRISMTASE"/>
</dbReference>
<accession>A0A497F611</accession>
<dbReference type="InterPro" id="IPR016291">
    <property type="entry name" value="Isochorismatase"/>
</dbReference>
<dbReference type="InterPro" id="IPR000868">
    <property type="entry name" value="Isochorismatase-like_dom"/>
</dbReference>
<dbReference type="EMBL" id="QMRA01000025">
    <property type="protein sequence ID" value="RLE54418.1"/>
    <property type="molecule type" value="Genomic_DNA"/>
</dbReference>
<organism evidence="3 4">
    <name type="scientific">Thermoproteota archaeon</name>
    <dbReference type="NCBI Taxonomy" id="2056631"/>
    <lineage>
        <taxon>Archaea</taxon>
        <taxon>Thermoproteota</taxon>
    </lineage>
</organism>
<dbReference type="InterPro" id="IPR050272">
    <property type="entry name" value="Isochorismatase-like_hydrls"/>
</dbReference>
<reference evidence="3 4" key="1">
    <citation type="submission" date="2018-06" db="EMBL/GenBank/DDBJ databases">
        <title>Extensive metabolic versatility and redundancy in microbially diverse, dynamic hydrothermal sediments.</title>
        <authorList>
            <person name="Dombrowski N."/>
            <person name="Teske A."/>
            <person name="Baker B.J."/>
        </authorList>
    </citation>
    <scope>NUCLEOTIDE SEQUENCE [LARGE SCALE GENOMIC DNA]</scope>
    <source>
        <strain evidence="3">B20_G2</strain>
    </source>
</reference>
<dbReference type="InterPro" id="IPR036380">
    <property type="entry name" value="Isochorismatase-like_sf"/>
</dbReference>
<dbReference type="PANTHER" id="PTHR43540">
    <property type="entry name" value="PEROXYUREIDOACRYLATE/UREIDOACRYLATE AMIDOHYDROLASE-RELATED"/>
    <property type="match status" value="1"/>
</dbReference>
<dbReference type="AlphaFoldDB" id="A0A497F611"/>
<evidence type="ECO:0000313" key="4">
    <source>
        <dbReference type="Proteomes" id="UP000269499"/>
    </source>
</evidence>
<gene>
    <name evidence="3" type="ORF">DRJ26_01900</name>
</gene>
<dbReference type="PANTHER" id="PTHR43540:SF6">
    <property type="entry name" value="ISOCHORISMATASE-LIKE DOMAIN-CONTAINING PROTEIN"/>
    <property type="match status" value="1"/>
</dbReference>
<sequence>MDRVAVLIIDMLKDFVYGPLKCDKAKTIIPNIKKLLKTARKHGVPIIYANDAHLPEIDLEFKKWGPHAIKGTEGAEVIDELKPQKSDFIIEKRRYSAFYETGLDMLLRELQVDTLILTGLATEICVKHTATDAFYRGYKIIVPKDCVATFKDEDHEWGLKYMERIYGAEITTSDEIIRKWSEEQK</sequence>
<evidence type="ECO:0000313" key="3">
    <source>
        <dbReference type="EMBL" id="RLE54418.1"/>
    </source>
</evidence>
<comment type="caution">
    <text evidence="3">The sequence shown here is derived from an EMBL/GenBank/DDBJ whole genome shotgun (WGS) entry which is preliminary data.</text>
</comment>
<feature type="domain" description="Isochorismatase-like" evidence="2">
    <location>
        <begin position="5"/>
        <end position="174"/>
    </location>
</feature>
<dbReference type="SUPFAM" id="SSF52499">
    <property type="entry name" value="Isochorismatase-like hydrolases"/>
    <property type="match status" value="1"/>
</dbReference>
<keyword evidence="1 3" id="KW-0378">Hydrolase</keyword>
<dbReference type="GO" id="GO:0008908">
    <property type="term" value="F:isochorismatase activity"/>
    <property type="evidence" value="ECO:0007669"/>
    <property type="project" value="InterPro"/>
</dbReference>
<evidence type="ECO:0000259" key="2">
    <source>
        <dbReference type="Pfam" id="PF00857"/>
    </source>
</evidence>
<dbReference type="Gene3D" id="3.40.50.850">
    <property type="entry name" value="Isochorismatase-like"/>
    <property type="match status" value="1"/>
</dbReference>